<organism evidence="7 8">
    <name type="scientific">Decorospora gaudefroyi</name>
    <dbReference type="NCBI Taxonomy" id="184978"/>
    <lineage>
        <taxon>Eukaryota</taxon>
        <taxon>Fungi</taxon>
        <taxon>Dikarya</taxon>
        <taxon>Ascomycota</taxon>
        <taxon>Pezizomycotina</taxon>
        <taxon>Dothideomycetes</taxon>
        <taxon>Pleosporomycetidae</taxon>
        <taxon>Pleosporales</taxon>
        <taxon>Pleosporineae</taxon>
        <taxon>Pleosporaceae</taxon>
        <taxon>Decorospora</taxon>
    </lineage>
</organism>
<comment type="similarity">
    <text evidence="5">Belongs to the anthrone oxygenase family.</text>
</comment>
<sequence length="199" mass="20829">MDTQGLFFTQKPPTGLVIAQTVGITASLFLLGNNASLSLIAIPAAMQAPASLAVKQWHTIFTRGLAMGPPLAIASALATGYVAYMQDPDSLPFKLNIAATILLPSIVPFTFAFIVPTNNKLMAKKDELGSASLEDKSIEANAAEGETVHELMDRWATLNMARAVLVGAGALCSVLAALSKREVVGFKEVAIASGANRMG</sequence>
<keyword evidence="8" id="KW-1185">Reference proteome</keyword>
<feature type="transmembrane region" description="Helical" evidence="6">
    <location>
        <begin position="66"/>
        <end position="84"/>
    </location>
</feature>
<dbReference type="InterPro" id="IPR013901">
    <property type="entry name" value="Anthrone_oxy"/>
</dbReference>
<keyword evidence="3 6" id="KW-1133">Transmembrane helix</keyword>
<comment type="subcellular location">
    <subcellularLocation>
        <location evidence="1">Membrane</location>
        <topology evidence="1">Multi-pass membrane protein</topology>
    </subcellularLocation>
</comment>
<keyword evidence="2 6" id="KW-0812">Transmembrane</keyword>
<gene>
    <name evidence="7" type="ORF">BDW02DRAFT_497496</name>
</gene>
<evidence type="ECO:0000256" key="6">
    <source>
        <dbReference type="SAM" id="Phobius"/>
    </source>
</evidence>
<dbReference type="OrthoDB" id="5954308at2759"/>
<accession>A0A6A5KMI5</accession>
<protein>
    <recommendedName>
        <fullName evidence="9">DUF1772-domain-containing protein</fullName>
    </recommendedName>
</protein>
<dbReference type="Pfam" id="PF08592">
    <property type="entry name" value="Anthrone_oxy"/>
    <property type="match status" value="1"/>
</dbReference>
<dbReference type="AlphaFoldDB" id="A0A6A5KMI5"/>
<evidence type="ECO:0000313" key="7">
    <source>
        <dbReference type="EMBL" id="KAF1834733.1"/>
    </source>
</evidence>
<evidence type="ECO:0000256" key="1">
    <source>
        <dbReference type="ARBA" id="ARBA00004141"/>
    </source>
</evidence>
<evidence type="ECO:0000313" key="8">
    <source>
        <dbReference type="Proteomes" id="UP000800040"/>
    </source>
</evidence>
<reference evidence="7" key="1">
    <citation type="submission" date="2020-01" db="EMBL/GenBank/DDBJ databases">
        <authorList>
            <consortium name="DOE Joint Genome Institute"/>
            <person name="Haridas S."/>
            <person name="Albert R."/>
            <person name="Binder M."/>
            <person name="Bloem J."/>
            <person name="Labutti K."/>
            <person name="Salamov A."/>
            <person name="Andreopoulos B."/>
            <person name="Baker S.E."/>
            <person name="Barry K."/>
            <person name="Bills G."/>
            <person name="Bluhm B.H."/>
            <person name="Cannon C."/>
            <person name="Castanera R."/>
            <person name="Culley D.E."/>
            <person name="Daum C."/>
            <person name="Ezra D."/>
            <person name="Gonzalez J.B."/>
            <person name="Henrissat B."/>
            <person name="Kuo A."/>
            <person name="Liang C."/>
            <person name="Lipzen A."/>
            <person name="Lutzoni F."/>
            <person name="Magnuson J."/>
            <person name="Mondo S."/>
            <person name="Nolan M."/>
            <person name="Ohm R."/>
            <person name="Pangilinan J."/>
            <person name="Park H.-J."/>
            <person name="Ramirez L."/>
            <person name="Alfaro M."/>
            <person name="Sun H."/>
            <person name="Tritt A."/>
            <person name="Yoshinaga Y."/>
            <person name="Zwiers L.-H."/>
            <person name="Turgeon B.G."/>
            <person name="Goodwin S.B."/>
            <person name="Spatafora J.W."/>
            <person name="Crous P.W."/>
            <person name="Grigoriev I.V."/>
        </authorList>
    </citation>
    <scope>NUCLEOTIDE SEQUENCE</scope>
    <source>
        <strain evidence="7">P77</strain>
    </source>
</reference>
<dbReference type="GO" id="GO:0016020">
    <property type="term" value="C:membrane"/>
    <property type="evidence" value="ECO:0007669"/>
    <property type="project" value="UniProtKB-SubCell"/>
</dbReference>
<evidence type="ECO:0000256" key="5">
    <source>
        <dbReference type="ARBA" id="ARBA00034313"/>
    </source>
</evidence>
<proteinExistence type="inferred from homology"/>
<keyword evidence="4 6" id="KW-0472">Membrane</keyword>
<evidence type="ECO:0000256" key="2">
    <source>
        <dbReference type="ARBA" id="ARBA00022692"/>
    </source>
</evidence>
<name>A0A6A5KMI5_9PLEO</name>
<dbReference type="Proteomes" id="UP000800040">
    <property type="component" value="Unassembled WGS sequence"/>
</dbReference>
<evidence type="ECO:0000256" key="3">
    <source>
        <dbReference type="ARBA" id="ARBA00022989"/>
    </source>
</evidence>
<feature type="transmembrane region" description="Helical" evidence="6">
    <location>
        <begin position="96"/>
        <end position="115"/>
    </location>
</feature>
<evidence type="ECO:0008006" key="9">
    <source>
        <dbReference type="Google" id="ProtNLM"/>
    </source>
</evidence>
<feature type="transmembrane region" description="Helical" evidence="6">
    <location>
        <begin position="12"/>
        <end position="31"/>
    </location>
</feature>
<dbReference type="EMBL" id="ML975297">
    <property type="protein sequence ID" value="KAF1834733.1"/>
    <property type="molecule type" value="Genomic_DNA"/>
</dbReference>
<dbReference type="PANTHER" id="PTHR35042:SF1">
    <property type="entry name" value="DUF1772-DOMAIN-CONTAINING PROTEIN"/>
    <property type="match status" value="1"/>
</dbReference>
<evidence type="ECO:0000256" key="4">
    <source>
        <dbReference type="ARBA" id="ARBA00023136"/>
    </source>
</evidence>
<dbReference type="PANTHER" id="PTHR35042">
    <property type="entry name" value="ANTHRONE OXYGENASE ENCC"/>
    <property type="match status" value="1"/>
</dbReference>